<feature type="transmembrane region" description="Helical" evidence="1">
    <location>
        <begin position="429"/>
        <end position="449"/>
    </location>
</feature>
<dbReference type="InterPro" id="IPR011435">
    <property type="entry name" value="UmpAB"/>
</dbReference>
<feature type="transmembrane region" description="Helical" evidence="1">
    <location>
        <begin position="293"/>
        <end position="313"/>
    </location>
</feature>
<feature type="transmembrane region" description="Helical" evidence="1">
    <location>
        <begin position="118"/>
        <end position="141"/>
    </location>
</feature>
<feature type="transmembrane region" description="Helical" evidence="1">
    <location>
        <begin position="178"/>
        <end position="197"/>
    </location>
</feature>
<evidence type="ECO:0000256" key="1">
    <source>
        <dbReference type="SAM" id="Phobius"/>
    </source>
</evidence>
<feature type="transmembrane region" description="Helical" evidence="1">
    <location>
        <begin position="148"/>
        <end position="172"/>
    </location>
</feature>
<evidence type="ECO:0000313" key="3">
    <source>
        <dbReference type="Proteomes" id="UP000015688"/>
    </source>
</evidence>
<feature type="transmembrane region" description="Helical" evidence="1">
    <location>
        <begin position="461"/>
        <end position="483"/>
    </location>
</feature>
<dbReference type="EMBL" id="AVNC01000014">
    <property type="protein sequence ID" value="EQK44164.1"/>
    <property type="molecule type" value="Genomic_DNA"/>
</dbReference>
<keyword evidence="1" id="KW-0812">Transmembrane</keyword>
<name>T4VKE0_PARBF</name>
<dbReference type="Proteomes" id="UP000015688">
    <property type="component" value="Unassembled WGS sequence"/>
</dbReference>
<accession>T4VKE0</accession>
<feature type="transmembrane region" description="Helical" evidence="1">
    <location>
        <begin position="399"/>
        <end position="417"/>
    </location>
</feature>
<dbReference type="Pfam" id="PF07556">
    <property type="entry name" value="DUF1538"/>
    <property type="match status" value="2"/>
</dbReference>
<feature type="transmembrane region" description="Helical" evidence="1">
    <location>
        <begin position="264"/>
        <end position="281"/>
    </location>
</feature>
<dbReference type="PATRIC" id="fig|1233171.3.peg.593"/>
<keyword evidence="1" id="KW-0472">Membrane</keyword>
<dbReference type="AlphaFoldDB" id="T4VKE0"/>
<feature type="transmembrane region" description="Helical" evidence="1">
    <location>
        <begin position="12"/>
        <end position="30"/>
    </location>
</feature>
<feature type="transmembrane region" description="Helical" evidence="1">
    <location>
        <begin position="79"/>
        <end position="98"/>
    </location>
</feature>
<feature type="transmembrane region" description="Helical" evidence="1">
    <location>
        <begin position="373"/>
        <end position="393"/>
    </location>
</feature>
<comment type="caution">
    <text evidence="2">The sequence shown here is derived from an EMBL/GenBank/DDBJ whole genome shotgun (WGS) entry which is preliminary data.</text>
</comment>
<evidence type="ECO:0008006" key="4">
    <source>
        <dbReference type="Google" id="ProtNLM"/>
    </source>
</evidence>
<reference evidence="2 3" key="1">
    <citation type="submission" date="2013-06" db="EMBL/GenBank/DDBJ databases">
        <authorList>
            <person name="Walk S."/>
            <person name="Aronoff D."/>
            <person name="Young V.Y."/>
            <person name="Marsh J."/>
            <person name="Harrison L."/>
            <person name="Daugherty S.C."/>
            <person name="Shefchek K.A."/>
            <person name="Hine E.E."/>
            <person name="Tallon L.J."/>
            <person name="Sadzewicz L.K."/>
            <person name="Rasko D.A."/>
        </authorList>
    </citation>
    <scope>NUCLEOTIDE SEQUENCE [LARGE SCALE GENOMIC DNA]</scope>
    <source>
        <strain evidence="2 3">ATCC 638</strain>
    </source>
</reference>
<protein>
    <recommendedName>
        <fullName evidence="4">DUF1538 domain-containing protein</fullName>
    </recommendedName>
</protein>
<feature type="transmembrane region" description="Helical" evidence="1">
    <location>
        <begin position="36"/>
        <end position="58"/>
    </location>
</feature>
<feature type="transmembrane region" description="Helical" evidence="1">
    <location>
        <begin position="209"/>
        <end position="229"/>
    </location>
</feature>
<proteinExistence type="predicted"/>
<sequence>MNVFTEKLKEVLLSVIPIIIIVMLLNFTLTPLETPLLFRFGIGSIFIILGLAVFLIGVEIGITPLSNLIGSSIAKVNKLWLVIIAGLILGFFICIAEPDLLVFSNQVDLVTSGQVSSSTIVIAVSIGLAIMISFGLARIVYNIPLYKILTALYLIIFLLALFTEPAFLAIAFDASGATTGALAVPFILALSTGVSALKKDSKSSEKDSFGLVAIASIGAILSVIILSIFTKNSGFSSDISLDISETTSILGPFINSIPHTLKESFIALLPLVIIFLILQKISFKLSIKAFNKILKGFIYSLIGLVLFLVGVNAGFMDVGNTIGYNIGSLNNNFYIIAVGFVLGLVTILAEPAVYVLTHQIEDVTSGYVNRKSVLIALSLGVGVAIALSMLRILIPQIQLWHYILPGYVICIAMTYFVPKLFVGMAFDAGGVATGPMTATFILAFTHGVAESIEGANVLIDGFGMIAMVAMTPIITLQILGLIFRFKSKKGGSLENEQQIQ</sequence>
<organism evidence="2 3">
    <name type="scientific">Paraclostridium bifermentans ATCC 638 = DSM 14991</name>
    <dbReference type="NCBI Taxonomy" id="1233171"/>
    <lineage>
        <taxon>Bacteria</taxon>
        <taxon>Bacillati</taxon>
        <taxon>Bacillota</taxon>
        <taxon>Clostridia</taxon>
        <taxon>Peptostreptococcales</taxon>
        <taxon>Peptostreptococcaceae</taxon>
        <taxon>Paraclostridium</taxon>
    </lineage>
</organism>
<evidence type="ECO:0000313" key="2">
    <source>
        <dbReference type="EMBL" id="EQK44164.1"/>
    </source>
</evidence>
<gene>
    <name evidence="2" type="ORF">C672_0692</name>
</gene>
<feature type="transmembrane region" description="Helical" evidence="1">
    <location>
        <begin position="333"/>
        <end position="353"/>
    </location>
</feature>
<keyword evidence="1" id="KW-1133">Transmembrane helix</keyword>